<dbReference type="InterPro" id="IPR005119">
    <property type="entry name" value="LysR_subst-bd"/>
</dbReference>
<dbReference type="OrthoDB" id="8479357at2"/>
<dbReference type="PROSITE" id="PS50931">
    <property type="entry name" value="HTH_LYSR"/>
    <property type="match status" value="1"/>
</dbReference>
<dbReference type="InterPro" id="IPR000847">
    <property type="entry name" value="LysR_HTH_N"/>
</dbReference>
<dbReference type="InterPro" id="IPR036388">
    <property type="entry name" value="WH-like_DNA-bd_sf"/>
</dbReference>
<evidence type="ECO:0000256" key="3">
    <source>
        <dbReference type="ARBA" id="ARBA00023125"/>
    </source>
</evidence>
<evidence type="ECO:0000256" key="4">
    <source>
        <dbReference type="ARBA" id="ARBA00023163"/>
    </source>
</evidence>
<accession>A0A132C0X5</accession>
<evidence type="ECO:0000256" key="2">
    <source>
        <dbReference type="ARBA" id="ARBA00023015"/>
    </source>
</evidence>
<dbReference type="GO" id="GO:0003700">
    <property type="term" value="F:DNA-binding transcription factor activity"/>
    <property type="evidence" value="ECO:0007669"/>
    <property type="project" value="InterPro"/>
</dbReference>
<evidence type="ECO:0000313" key="7">
    <source>
        <dbReference type="Proteomes" id="UP000068382"/>
    </source>
</evidence>
<dbReference type="SUPFAM" id="SSF53850">
    <property type="entry name" value="Periplasmic binding protein-like II"/>
    <property type="match status" value="1"/>
</dbReference>
<dbReference type="PRINTS" id="PR00039">
    <property type="entry name" value="HTHLYSR"/>
</dbReference>
<dbReference type="SUPFAM" id="SSF46785">
    <property type="entry name" value="Winged helix' DNA-binding domain"/>
    <property type="match status" value="1"/>
</dbReference>
<dbReference type="Pfam" id="PF03466">
    <property type="entry name" value="LysR_substrate"/>
    <property type="match status" value="1"/>
</dbReference>
<dbReference type="PANTHER" id="PTHR30346">
    <property type="entry name" value="TRANSCRIPTIONAL DUAL REGULATOR HCAR-RELATED"/>
    <property type="match status" value="1"/>
</dbReference>
<dbReference type="InterPro" id="IPR036390">
    <property type="entry name" value="WH_DNA-bd_sf"/>
</dbReference>
<keyword evidence="2" id="KW-0805">Transcription regulation</keyword>
<feature type="domain" description="HTH lysR-type" evidence="5">
    <location>
        <begin position="2"/>
        <end position="59"/>
    </location>
</feature>
<dbReference type="Pfam" id="PF00126">
    <property type="entry name" value="HTH_1"/>
    <property type="match status" value="1"/>
</dbReference>
<name>A0A132C0X5_9RHOB</name>
<dbReference type="Gene3D" id="3.40.190.10">
    <property type="entry name" value="Periplasmic binding protein-like II"/>
    <property type="match status" value="2"/>
</dbReference>
<comment type="caution">
    <text evidence="6">The sequence shown here is derived from an EMBL/GenBank/DDBJ whole genome shotgun (WGS) entry which is preliminary data.</text>
</comment>
<dbReference type="PANTHER" id="PTHR30346:SF17">
    <property type="entry name" value="LYSR FAMILY TRANSCRIPTIONAL REGULATOR"/>
    <property type="match status" value="1"/>
</dbReference>
<keyword evidence="7" id="KW-1185">Reference proteome</keyword>
<dbReference type="GO" id="GO:0003677">
    <property type="term" value="F:DNA binding"/>
    <property type="evidence" value="ECO:0007669"/>
    <property type="project" value="UniProtKB-KW"/>
</dbReference>
<reference evidence="6 7" key="1">
    <citation type="submission" date="2015-12" db="EMBL/GenBank/DDBJ databases">
        <title>Genome sequence of the marine Rhodobacteraceae strain O3.65, Candidatus Tritonibacter horizontis.</title>
        <authorList>
            <person name="Poehlein A."/>
            <person name="Giebel H.A."/>
            <person name="Voget S."/>
            <person name="Brinkhoff T."/>
        </authorList>
    </citation>
    <scope>NUCLEOTIDE SEQUENCE [LARGE SCALE GENOMIC DNA]</scope>
    <source>
        <strain evidence="6 7">O3.65</strain>
    </source>
</reference>
<keyword evidence="3" id="KW-0238">DNA-binding</keyword>
<dbReference type="EMBL" id="LPUY01000025">
    <property type="protein sequence ID" value="KUP94186.1"/>
    <property type="molecule type" value="Genomic_DNA"/>
</dbReference>
<proteinExistence type="inferred from homology"/>
<sequence>MIELTTLRYFTSAFETKTFSQAARVNDVSQPTVSAAIQKLENRLGAVLFQRSKSGLTPTPLATRLYHDTVDSVAHLASLDLRMQKEPHQLVRIHSAPDMLLEGVAAGLNALRQRSPNLMFGFTEDPKDCDLGFLSDSCVPAGHDFIPMAEEPFRVAFGRFHPLAQLPEIRLNDLRDQPLIHRPYCPNADHMELDATRSFAAEAMNDAQLLDLVAAGLGVAFVPLSHGRARDDITLRPLTGTDTGTRRVGISHRKSVFAATLADRLAKVSNL</sequence>
<gene>
    <name evidence="6" type="primary">benM_3</name>
    <name evidence="6" type="ORF">TRIHO_09220</name>
</gene>
<keyword evidence="4" id="KW-0804">Transcription</keyword>
<organism evidence="6 7">
    <name type="scientific">Tritonibacter horizontis</name>
    <dbReference type="NCBI Taxonomy" id="1768241"/>
    <lineage>
        <taxon>Bacteria</taxon>
        <taxon>Pseudomonadati</taxon>
        <taxon>Pseudomonadota</taxon>
        <taxon>Alphaproteobacteria</taxon>
        <taxon>Rhodobacterales</taxon>
        <taxon>Paracoccaceae</taxon>
        <taxon>Tritonibacter</taxon>
    </lineage>
</organism>
<dbReference type="RefSeq" id="WP_068240811.1">
    <property type="nucleotide sequence ID" value="NZ_LPUY01000025.1"/>
</dbReference>
<evidence type="ECO:0000313" key="6">
    <source>
        <dbReference type="EMBL" id="KUP94186.1"/>
    </source>
</evidence>
<evidence type="ECO:0000256" key="1">
    <source>
        <dbReference type="ARBA" id="ARBA00009437"/>
    </source>
</evidence>
<dbReference type="GO" id="GO:0032993">
    <property type="term" value="C:protein-DNA complex"/>
    <property type="evidence" value="ECO:0007669"/>
    <property type="project" value="TreeGrafter"/>
</dbReference>
<evidence type="ECO:0000259" key="5">
    <source>
        <dbReference type="PROSITE" id="PS50931"/>
    </source>
</evidence>
<comment type="similarity">
    <text evidence="1">Belongs to the LysR transcriptional regulatory family.</text>
</comment>
<dbReference type="AlphaFoldDB" id="A0A132C0X5"/>
<protein>
    <submittedName>
        <fullName evidence="6">HTH-type transcriptional regulator BenM</fullName>
    </submittedName>
</protein>
<dbReference type="Proteomes" id="UP000068382">
    <property type="component" value="Unassembled WGS sequence"/>
</dbReference>
<dbReference type="PATRIC" id="fig|1768241.3.peg.958"/>
<dbReference type="Gene3D" id="1.10.10.10">
    <property type="entry name" value="Winged helix-like DNA-binding domain superfamily/Winged helix DNA-binding domain"/>
    <property type="match status" value="1"/>
</dbReference>